<protein>
    <submittedName>
        <fullName evidence="3">Tail fiber domain-containing protein</fullName>
    </submittedName>
</protein>
<comment type="caution">
    <text evidence="3">The sequence shown here is derived from an EMBL/GenBank/DDBJ whole genome shotgun (WGS) entry which is preliminary data.</text>
</comment>
<evidence type="ECO:0000259" key="2">
    <source>
        <dbReference type="PROSITE" id="PS51688"/>
    </source>
</evidence>
<dbReference type="InterPro" id="IPR030392">
    <property type="entry name" value="S74_ICA"/>
</dbReference>
<dbReference type="Proteomes" id="UP001217485">
    <property type="component" value="Unassembled WGS sequence"/>
</dbReference>
<feature type="domain" description="Peptidase S74" evidence="2">
    <location>
        <begin position="199"/>
        <end position="289"/>
    </location>
</feature>
<organism evidence="3 4">
    <name type="scientific">Sorangium atrum</name>
    <dbReference type="NCBI Taxonomy" id="2995308"/>
    <lineage>
        <taxon>Bacteria</taxon>
        <taxon>Pseudomonadati</taxon>
        <taxon>Myxococcota</taxon>
        <taxon>Polyangia</taxon>
        <taxon>Polyangiales</taxon>
        <taxon>Polyangiaceae</taxon>
        <taxon>Sorangium</taxon>
    </lineage>
</organism>
<dbReference type="EMBL" id="JAQNDK010000001">
    <property type="protein sequence ID" value="MDC0676196.1"/>
    <property type="molecule type" value="Genomic_DNA"/>
</dbReference>
<feature type="region of interest" description="Disordered" evidence="1">
    <location>
        <begin position="174"/>
        <end position="198"/>
    </location>
</feature>
<dbReference type="RefSeq" id="WP_272092903.1">
    <property type="nucleotide sequence ID" value="NZ_JAQNDK010000001.1"/>
</dbReference>
<evidence type="ECO:0000313" key="3">
    <source>
        <dbReference type="EMBL" id="MDC0676196.1"/>
    </source>
</evidence>
<gene>
    <name evidence="3" type="ORF">POL72_00475</name>
</gene>
<proteinExistence type="predicted"/>
<reference evidence="3 4" key="1">
    <citation type="submission" date="2023-01" db="EMBL/GenBank/DDBJ databases">
        <title>Minimal conservation of predation-associated metabolite biosynthetic gene clusters underscores biosynthetic potential of Myxococcota including descriptions for ten novel species: Archangium lansinium sp. nov., Myxococcus landrumus sp. nov., Nannocystis bai.</title>
        <authorList>
            <person name="Ahearne A."/>
            <person name="Stevens C."/>
            <person name="Dowd S."/>
        </authorList>
    </citation>
    <scope>NUCLEOTIDE SEQUENCE [LARGE SCALE GENOMIC DNA]</scope>
    <source>
        <strain evidence="3 4">WIWO2</strain>
    </source>
</reference>
<sequence>MSDKFDYLATTNQLTRTYYYDGELLVEDDFNREQKYLRDLVRQQNLFLFGPGVVSGLELSVQDGAVYVSLGMAFDYQGKPLILDYATVGDLIQSLDLGDPELEADAEYTVYIAYGEDPDDEQGLQAGHLINESVLLAYVKFGDPVPTDPAWTDENGIEMPIGIVLGSFKTDADANPTTADTSGRESVAWGPESATSSPSDAALKVEVSTIDGALARVAKLNPVSFAWRSDPARRRRLGLIAQEVAGVVPEIVGESAAGLKTVAYQELVPLLIRSIQELSARVAELEAEGAQRGGGRG</sequence>
<dbReference type="Pfam" id="PF13884">
    <property type="entry name" value="Peptidase_S74"/>
    <property type="match status" value="1"/>
</dbReference>
<evidence type="ECO:0000256" key="1">
    <source>
        <dbReference type="SAM" id="MobiDB-lite"/>
    </source>
</evidence>
<evidence type="ECO:0000313" key="4">
    <source>
        <dbReference type="Proteomes" id="UP001217485"/>
    </source>
</evidence>
<name>A0ABT5BPW8_9BACT</name>
<dbReference type="PROSITE" id="PS51688">
    <property type="entry name" value="ICA"/>
    <property type="match status" value="1"/>
</dbReference>
<accession>A0ABT5BPW8</accession>
<keyword evidence="4" id="KW-1185">Reference proteome</keyword>